<dbReference type="RefSeq" id="WP_144992313.1">
    <property type="nucleotide sequence ID" value="NZ_VNJK01000002.1"/>
</dbReference>
<dbReference type="InterPro" id="IPR050638">
    <property type="entry name" value="AA-Vitamin_Transporters"/>
</dbReference>
<feature type="transmembrane region" description="Helical" evidence="7">
    <location>
        <begin position="121"/>
        <end position="139"/>
    </location>
</feature>
<reference evidence="9 10" key="1">
    <citation type="submission" date="2019-07" db="EMBL/GenBank/DDBJ databases">
        <authorList>
            <person name="Kim J."/>
        </authorList>
    </citation>
    <scope>NUCLEOTIDE SEQUENCE [LARGE SCALE GENOMIC DNA]</scope>
    <source>
        <strain evidence="9 10">N4</strain>
    </source>
</reference>
<evidence type="ECO:0000256" key="2">
    <source>
        <dbReference type="ARBA" id="ARBA00007362"/>
    </source>
</evidence>
<evidence type="ECO:0000256" key="7">
    <source>
        <dbReference type="SAM" id="Phobius"/>
    </source>
</evidence>
<protein>
    <submittedName>
        <fullName evidence="9">DMT family transporter</fullName>
    </submittedName>
</protein>
<dbReference type="GO" id="GO:0005886">
    <property type="term" value="C:plasma membrane"/>
    <property type="evidence" value="ECO:0007669"/>
    <property type="project" value="UniProtKB-SubCell"/>
</dbReference>
<dbReference type="Pfam" id="PF00892">
    <property type="entry name" value="EamA"/>
    <property type="match status" value="2"/>
</dbReference>
<feature type="transmembrane region" description="Helical" evidence="7">
    <location>
        <begin position="94"/>
        <end position="114"/>
    </location>
</feature>
<comment type="similarity">
    <text evidence="2">Belongs to the EamA transporter family.</text>
</comment>
<dbReference type="InterPro" id="IPR037185">
    <property type="entry name" value="EmrE-like"/>
</dbReference>
<evidence type="ECO:0000313" key="9">
    <source>
        <dbReference type="EMBL" id="TVX89637.1"/>
    </source>
</evidence>
<evidence type="ECO:0000313" key="10">
    <source>
        <dbReference type="Proteomes" id="UP000318102"/>
    </source>
</evidence>
<keyword evidence="4 7" id="KW-0812">Transmembrane</keyword>
<dbReference type="PANTHER" id="PTHR32322">
    <property type="entry name" value="INNER MEMBRANE TRANSPORTER"/>
    <property type="match status" value="1"/>
</dbReference>
<feature type="domain" description="EamA" evidence="8">
    <location>
        <begin position="8"/>
        <end position="138"/>
    </location>
</feature>
<keyword evidence="5 7" id="KW-1133">Transmembrane helix</keyword>
<evidence type="ECO:0000259" key="8">
    <source>
        <dbReference type="Pfam" id="PF00892"/>
    </source>
</evidence>
<sequence length="312" mass="33535">MKKWGIYGLLIFVMLAWGMNTIMMKVLVANFMPLTMTAFRILLAAVTVFIILFALGKVRRLTKKEWKYVAAASLFNVVAHHYFLSLGFTGTSASSAGLVLGTGPLLTAIMAMIFLGARATWFKTIGIILGFTGVAFIMLKSSGDMSGFSLGDVQVFLAIVAQAFSYILIKKAADTLDPRLMTGYMLLLGSGVLFVISLIAEPDGLSSMVGATADVWVVFVLSAIVSTAIGHLIYNYAVGKVGAAESAIFMNFTPFFALVGSVVLLGETITMAQIGGFLLIIMGVLLGSGGLEDWLRQRRQQQIEAQMAKRPG</sequence>
<evidence type="ECO:0000256" key="5">
    <source>
        <dbReference type="ARBA" id="ARBA00022989"/>
    </source>
</evidence>
<dbReference type="PANTHER" id="PTHR32322:SF18">
    <property type="entry name" value="S-ADENOSYLMETHIONINE_S-ADENOSYLHOMOCYSTEINE TRANSPORTER"/>
    <property type="match status" value="1"/>
</dbReference>
<feature type="transmembrane region" description="Helical" evidence="7">
    <location>
        <begin position="7"/>
        <end position="32"/>
    </location>
</feature>
<organism evidence="9 10">
    <name type="scientific">Paenibacillus agilis</name>
    <dbReference type="NCBI Taxonomy" id="3020863"/>
    <lineage>
        <taxon>Bacteria</taxon>
        <taxon>Bacillati</taxon>
        <taxon>Bacillota</taxon>
        <taxon>Bacilli</taxon>
        <taxon>Bacillales</taxon>
        <taxon>Paenibacillaceae</taxon>
        <taxon>Paenibacillus</taxon>
    </lineage>
</organism>
<dbReference type="EMBL" id="VNJK01000002">
    <property type="protein sequence ID" value="TVX89637.1"/>
    <property type="molecule type" value="Genomic_DNA"/>
</dbReference>
<feature type="transmembrane region" description="Helical" evidence="7">
    <location>
        <begin position="38"/>
        <end position="56"/>
    </location>
</feature>
<dbReference type="OrthoDB" id="9805239at2"/>
<evidence type="ECO:0000256" key="3">
    <source>
        <dbReference type="ARBA" id="ARBA00022475"/>
    </source>
</evidence>
<feature type="transmembrane region" description="Helical" evidence="7">
    <location>
        <begin position="271"/>
        <end position="291"/>
    </location>
</feature>
<dbReference type="SUPFAM" id="SSF103481">
    <property type="entry name" value="Multidrug resistance efflux transporter EmrE"/>
    <property type="match status" value="2"/>
</dbReference>
<gene>
    <name evidence="9" type="ORF">FPZ44_17880</name>
</gene>
<comment type="subcellular location">
    <subcellularLocation>
        <location evidence="1">Cell membrane</location>
        <topology evidence="1">Multi-pass membrane protein</topology>
    </subcellularLocation>
</comment>
<evidence type="ECO:0000256" key="6">
    <source>
        <dbReference type="ARBA" id="ARBA00023136"/>
    </source>
</evidence>
<keyword evidence="3" id="KW-1003">Cell membrane</keyword>
<keyword evidence="6 7" id="KW-0472">Membrane</keyword>
<feature type="domain" description="EamA" evidence="8">
    <location>
        <begin position="150"/>
        <end position="286"/>
    </location>
</feature>
<dbReference type="AlphaFoldDB" id="A0A559IPR6"/>
<feature type="transmembrane region" description="Helical" evidence="7">
    <location>
        <begin position="215"/>
        <end position="234"/>
    </location>
</feature>
<comment type="caution">
    <text evidence="9">The sequence shown here is derived from an EMBL/GenBank/DDBJ whole genome shotgun (WGS) entry which is preliminary data.</text>
</comment>
<feature type="transmembrane region" description="Helical" evidence="7">
    <location>
        <begin position="181"/>
        <end position="200"/>
    </location>
</feature>
<dbReference type="InterPro" id="IPR000620">
    <property type="entry name" value="EamA_dom"/>
</dbReference>
<feature type="transmembrane region" description="Helical" evidence="7">
    <location>
        <begin position="68"/>
        <end position="88"/>
    </location>
</feature>
<feature type="transmembrane region" description="Helical" evidence="7">
    <location>
        <begin position="151"/>
        <end position="169"/>
    </location>
</feature>
<feature type="transmembrane region" description="Helical" evidence="7">
    <location>
        <begin position="246"/>
        <end position="265"/>
    </location>
</feature>
<name>A0A559IPR6_9BACL</name>
<proteinExistence type="inferred from homology"/>
<evidence type="ECO:0000256" key="4">
    <source>
        <dbReference type="ARBA" id="ARBA00022692"/>
    </source>
</evidence>
<keyword evidence="10" id="KW-1185">Reference proteome</keyword>
<evidence type="ECO:0000256" key="1">
    <source>
        <dbReference type="ARBA" id="ARBA00004651"/>
    </source>
</evidence>
<accession>A0A559IPR6</accession>
<dbReference type="Proteomes" id="UP000318102">
    <property type="component" value="Unassembled WGS sequence"/>
</dbReference>